<reference evidence="1" key="1">
    <citation type="journal article" date="2020" name="Nature">
        <title>Giant virus diversity and host interactions through global metagenomics.</title>
        <authorList>
            <person name="Schulz F."/>
            <person name="Roux S."/>
            <person name="Paez-Espino D."/>
            <person name="Jungbluth S."/>
            <person name="Walsh D.A."/>
            <person name="Denef V.J."/>
            <person name="McMahon K.D."/>
            <person name="Konstantinidis K.T."/>
            <person name="Eloe-Fadrosh E.A."/>
            <person name="Kyrpides N.C."/>
            <person name="Woyke T."/>
        </authorList>
    </citation>
    <scope>NUCLEOTIDE SEQUENCE</scope>
    <source>
        <strain evidence="1">GVMAG-S-ERX555997-44</strain>
    </source>
</reference>
<evidence type="ECO:0000313" key="1">
    <source>
        <dbReference type="EMBL" id="QHT37558.1"/>
    </source>
</evidence>
<organism evidence="1">
    <name type="scientific">viral metagenome</name>
    <dbReference type="NCBI Taxonomy" id="1070528"/>
    <lineage>
        <taxon>unclassified sequences</taxon>
        <taxon>metagenomes</taxon>
        <taxon>organismal metagenomes</taxon>
    </lineage>
</organism>
<dbReference type="AlphaFoldDB" id="A0A6C0F7A4"/>
<sequence>MDVIKYRKLYLQHNWAVNTFIMVRKQLPWWNFRENMSKNHGDVLSGKCFWINNKELCMGYEMITNETIFRPIFSHKRQRLLDKVHLNIINPIKFWNKIKSRFFTTLSEKKNIPLECIMHIIPYVY</sequence>
<accession>A0A6C0F7A4</accession>
<proteinExistence type="predicted"/>
<protein>
    <submittedName>
        <fullName evidence="1">Uncharacterized protein</fullName>
    </submittedName>
</protein>
<dbReference type="EMBL" id="MN738799">
    <property type="protein sequence ID" value="QHT37558.1"/>
    <property type="molecule type" value="Genomic_DNA"/>
</dbReference>
<name>A0A6C0F7A4_9ZZZZ</name>